<dbReference type="Pfam" id="PF12911">
    <property type="entry name" value="OppC_N"/>
    <property type="match status" value="1"/>
</dbReference>
<dbReference type="Proteomes" id="UP001276150">
    <property type="component" value="Unassembled WGS sequence"/>
</dbReference>
<keyword evidence="6 7" id="KW-0472">Membrane</keyword>
<feature type="transmembrane region" description="Helical" evidence="7">
    <location>
        <begin position="213"/>
        <end position="238"/>
    </location>
</feature>
<feature type="transmembrane region" description="Helical" evidence="7">
    <location>
        <begin position="258"/>
        <end position="281"/>
    </location>
</feature>
<keyword evidence="5 7" id="KW-1133">Transmembrane helix</keyword>
<dbReference type="PANTHER" id="PTHR43386:SF25">
    <property type="entry name" value="PEPTIDE ABC TRANSPORTER PERMEASE PROTEIN"/>
    <property type="match status" value="1"/>
</dbReference>
<keyword evidence="3" id="KW-1003">Cell membrane</keyword>
<sequence>MADVTASSSSGRSARLPGAQGFWPRLLSRPAARFGLGLLTLLILAALLAPVLAPDAPNAQNWLDRLKPPSAQHPFGTDAFGRSVLTRVLYGARISLLAGILPVALGLTVGTTIGILAGYFGKTTDRLFMRLMDVLLAFPGLLLALAIIGTLGPGFKNAVIAIGVGMIPVFARLSRAEVMNVKTNDFVEAAGALGAGHARIIFRHLLPSMTSPLVVQSTISIGSAILSTAGLSFLGLGVQPPTSDWGEMLSSARRYLPGAWWLTVFPGIMIALTVLSFNLIGDGLRDALDPRARLRRTKQK</sequence>
<dbReference type="InterPro" id="IPR050366">
    <property type="entry name" value="BP-dependent_transpt_permease"/>
</dbReference>
<dbReference type="InterPro" id="IPR035906">
    <property type="entry name" value="MetI-like_sf"/>
</dbReference>
<evidence type="ECO:0000256" key="5">
    <source>
        <dbReference type="ARBA" id="ARBA00022989"/>
    </source>
</evidence>
<keyword evidence="4 7" id="KW-0812">Transmembrane</keyword>
<name>A0ABU4DVK9_9DEIO</name>
<evidence type="ECO:0000256" key="4">
    <source>
        <dbReference type="ARBA" id="ARBA00022692"/>
    </source>
</evidence>
<evidence type="ECO:0000256" key="1">
    <source>
        <dbReference type="ARBA" id="ARBA00004651"/>
    </source>
</evidence>
<evidence type="ECO:0000313" key="9">
    <source>
        <dbReference type="EMBL" id="MDV6376488.1"/>
    </source>
</evidence>
<evidence type="ECO:0000256" key="7">
    <source>
        <dbReference type="RuleBase" id="RU363032"/>
    </source>
</evidence>
<proteinExistence type="inferred from homology"/>
<feature type="transmembrane region" description="Helical" evidence="7">
    <location>
        <begin position="94"/>
        <end position="120"/>
    </location>
</feature>
<dbReference type="InterPro" id="IPR000515">
    <property type="entry name" value="MetI-like"/>
</dbReference>
<keyword evidence="10" id="KW-1185">Reference proteome</keyword>
<organism evidence="9 10">
    <name type="scientific">Deinococcus arenicola</name>
    <dbReference type="NCBI Taxonomy" id="2994950"/>
    <lineage>
        <taxon>Bacteria</taxon>
        <taxon>Thermotogati</taxon>
        <taxon>Deinococcota</taxon>
        <taxon>Deinococci</taxon>
        <taxon>Deinococcales</taxon>
        <taxon>Deinococcaceae</taxon>
        <taxon>Deinococcus</taxon>
    </lineage>
</organism>
<dbReference type="PANTHER" id="PTHR43386">
    <property type="entry name" value="OLIGOPEPTIDE TRANSPORT SYSTEM PERMEASE PROTEIN APPC"/>
    <property type="match status" value="1"/>
</dbReference>
<evidence type="ECO:0000313" key="10">
    <source>
        <dbReference type="Proteomes" id="UP001276150"/>
    </source>
</evidence>
<dbReference type="SUPFAM" id="SSF161098">
    <property type="entry name" value="MetI-like"/>
    <property type="match status" value="1"/>
</dbReference>
<feature type="domain" description="ABC transmembrane type-1" evidence="8">
    <location>
        <begin position="92"/>
        <end position="281"/>
    </location>
</feature>
<comment type="caution">
    <text evidence="9">The sequence shown here is derived from an EMBL/GenBank/DDBJ whole genome shotgun (WGS) entry which is preliminary data.</text>
</comment>
<evidence type="ECO:0000259" key="8">
    <source>
        <dbReference type="PROSITE" id="PS50928"/>
    </source>
</evidence>
<dbReference type="InterPro" id="IPR025966">
    <property type="entry name" value="OppC_N"/>
</dbReference>
<feature type="transmembrane region" description="Helical" evidence="7">
    <location>
        <begin position="154"/>
        <end position="173"/>
    </location>
</feature>
<keyword evidence="2 7" id="KW-0813">Transport</keyword>
<evidence type="ECO:0000256" key="2">
    <source>
        <dbReference type="ARBA" id="ARBA00022448"/>
    </source>
</evidence>
<reference evidence="9 10" key="1">
    <citation type="submission" date="2022-11" db="EMBL/GenBank/DDBJ databases">
        <title>Deinococcus ZS9-10, Low Temperature and Draught-tolerating, UV-resistant Bacteria from Continental Antarctica.</title>
        <authorList>
            <person name="Cheng L."/>
        </authorList>
    </citation>
    <scope>NUCLEOTIDE SEQUENCE [LARGE SCALE GENOMIC DNA]</scope>
    <source>
        <strain evidence="9 10">ZS9-10</strain>
    </source>
</reference>
<dbReference type="Gene3D" id="1.10.3720.10">
    <property type="entry name" value="MetI-like"/>
    <property type="match status" value="1"/>
</dbReference>
<evidence type="ECO:0000256" key="3">
    <source>
        <dbReference type="ARBA" id="ARBA00022475"/>
    </source>
</evidence>
<comment type="similarity">
    <text evidence="7">Belongs to the binding-protein-dependent transport system permease family.</text>
</comment>
<feature type="transmembrane region" description="Helical" evidence="7">
    <location>
        <begin position="34"/>
        <end position="53"/>
    </location>
</feature>
<comment type="subcellular location">
    <subcellularLocation>
        <location evidence="1 7">Cell membrane</location>
        <topology evidence="1 7">Multi-pass membrane protein</topology>
    </subcellularLocation>
</comment>
<protein>
    <submittedName>
        <fullName evidence="9">ABC transporter permease</fullName>
    </submittedName>
</protein>
<accession>A0ABU4DVK9</accession>
<dbReference type="Pfam" id="PF00528">
    <property type="entry name" value="BPD_transp_1"/>
    <property type="match status" value="1"/>
</dbReference>
<gene>
    <name evidence="9" type="ORF">ORD21_17995</name>
</gene>
<dbReference type="PROSITE" id="PS50928">
    <property type="entry name" value="ABC_TM1"/>
    <property type="match status" value="1"/>
</dbReference>
<dbReference type="RefSeq" id="WP_051655629.1">
    <property type="nucleotide sequence ID" value="NZ_JAPMIV010000065.1"/>
</dbReference>
<dbReference type="CDD" id="cd06261">
    <property type="entry name" value="TM_PBP2"/>
    <property type="match status" value="1"/>
</dbReference>
<dbReference type="EMBL" id="JAPMIV010000065">
    <property type="protein sequence ID" value="MDV6376488.1"/>
    <property type="molecule type" value="Genomic_DNA"/>
</dbReference>
<feature type="transmembrane region" description="Helical" evidence="7">
    <location>
        <begin position="127"/>
        <end position="148"/>
    </location>
</feature>
<evidence type="ECO:0000256" key="6">
    <source>
        <dbReference type="ARBA" id="ARBA00023136"/>
    </source>
</evidence>